<dbReference type="GO" id="GO:0019867">
    <property type="term" value="C:outer membrane"/>
    <property type="evidence" value="ECO:0007669"/>
    <property type="project" value="InterPro"/>
</dbReference>
<dbReference type="InterPro" id="IPR013401">
    <property type="entry name" value="T3SS_LcrE"/>
</dbReference>
<dbReference type="Pfam" id="PF07201">
    <property type="entry name" value="HrpJ"/>
    <property type="match status" value="1"/>
</dbReference>
<dbReference type="InterPro" id="IPR010812">
    <property type="entry name" value="HrpJ-like"/>
</dbReference>
<dbReference type="EMBL" id="JALD01000038">
    <property type="protein sequence ID" value="EUD11746.1"/>
    <property type="molecule type" value="Genomic_DNA"/>
</dbReference>
<dbReference type="PRINTS" id="PR01344">
    <property type="entry name" value="INVEPROTEIN"/>
</dbReference>
<dbReference type="GO" id="GO:0050709">
    <property type="term" value="P:negative regulation of protein secretion"/>
    <property type="evidence" value="ECO:0007669"/>
    <property type="project" value="InterPro"/>
</dbReference>
<gene>
    <name evidence="2" type="ORF">HMPREF1563_0274</name>
</gene>
<dbReference type="GO" id="GO:0030254">
    <property type="term" value="P:protein secretion by the type III secretion system"/>
    <property type="evidence" value="ECO:0007669"/>
    <property type="project" value="InterPro"/>
</dbReference>
<organism evidence="2 3">
    <name type="scientific">Providencia alcalifaciens 205/92</name>
    <dbReference type="NCBI Taxonomy" id="1256988"/>
    <lineage>
        <taxon>Bacteria</taxon>
        <taxon>Pseudomonadati</taxon>
        <taxon>Pseudomonadota</taxon>
        <taxon>Gammaproteobacteria</taxon>
        <taxon>Enterobacterales</taxon>
        <taxon>Morganellaceae</taxon>
        <taxon>Providencia</taxon>
    </lineage>
</organism>
<dbReference type="InterPro" id="IPR003520">
    <property type="entry name" value="Invas_InvE"/>
</dbReference>
<dbReference type="NCBIfam" id="TIGR02568">
    <property type="entry name" value="LcrE"/>
    <property type="match status" value="1"/>
</dbReference>
<dbReference type="AlphaFoldDB" id="A0AAV3M795"/>
<comment type="caution">
    <text evidence="2">The sequence shown here is derived from an EMBL/GenBank/DDBJ whole genome shotgun (WGS) entry which is preliminary data.</text>
</comment>
<proteinExistence type="predicted"/>
<dbReference type="SUPFAM" id="SSF140591">
    <property type="entry name" value="Type III secretion system domain"/>
    <property type="match status" value="1"/>
</dbReference>
<protein>
    <submittedName>
        <fullName evidence="2">Type III secretion regulator YopN/LcrE/InvE/MxiC</fullName>
    </submittedName>
</protein>
<evidence type="ECO:0000259" key="1">
    <source>
        <dbReference type="Pfam" id="PF07201"/>
    </source>
</evidence>
<accession>A0AAV3M795</accession>
<dbReference type="NCBIfam" id="NF011866">
    <property type="entry name" value="PRK15338.1"/>
    <property type="match status" value="1"/>
</dbReference>
<name>A0AAV3M795_9GAMM</name>
<feature type="domain" description="Hypersensitivity response secretion-like HrpJ" evidence="1">
    <location>
        <begin position="51"/>
        <end position="211"/>
    </location>
</feature>
<dbReference type="RefSeq" id="WP_036961031.1">
    <property type="nucleotide sequence ID" value="NZ_JALD01000038.1"/>
</dbReference>
<dbReference type="GO" id="GO:0009986">
    <property type="term" value="C:cell surface"/>
    <property type="evidence" value="ECO:0007669"/>
    <property type="project" value="InterPro"/>
</dbReference>
<reference evidence="2 3" key="1">
    <citation type="submission" date="2014-01" db="EMBL/GenBank/DDBJ databases">
        <authorList>
            <person name="Durkin A.S."/>
            <person name="McCorrison J."/>
            <person name="Torralba M."/>
            <person name="Gillis M."/>
            <person name="Haft D.H."/>
            <person name="Methe B."/>
            <person name="Sutton G."/>
            <person name="Nelson K.E."/>
        </authorList>
    </citation>
    <scope>NUCLEOTIDE SEQUENCE [LARGE SCALE GENOMIC DNA]</scope>
    <source>
        <strain evidence="2 3">205/92</strain>
    </source>
</reference>
<dbReference type="Proteomes" id="UP000022311">
    <property type="component" value="Unassembled WGS sequence"/>
</dbReference>
<dbReference type="Gene3D" id="1.10.150.630">
    <property type="match status" value="1"/>
</dbReference>
<evidence type="ECO:0000313" key="2">
    <source>
        <dbReference type="EMBL" id="EUD11746.1"/>
    </source>
</evidence>
<evidence type="ECO:0000313" key="3">
    <source>
        <dbReference type="Proteomes" id="UP000022311"/>
    </source>
</evidence>
<sequence length="369" mass="41630">MAINVSPGGLISAKVLARQAAQQEVNRHNDARQAEALQAEDTSPGAEIQRFVQSTDEMSAAMAQFRNRRDYDKKAGELSSSFERVLDEDILPKAQKILQTAKLQNVTADELLRQAQKLFPDPSDLVLVLRELLKRTKLSEAVRKKLQALLKEVEAQADPKMLKAGINCALKARLFGKTMNLQPGLLRASYRHFIQSESDEIDTYSDWISSYGYQRRLIVLDYIEGALLSDIDSLDPSCSHLEFGYLLGRLSQLKSLRSADLSFIGKLVSSSAISSFNIAESVWLLLMFSLLKEPHAVDAILSDILGDEILLKSHKEHSVLLYELYIASKTLPSTLFFDPSWREDLLESLRNMADIAYRNELIEQRRRTN</sequence>